<keyword evidence="2" id="KW-1185">Reference proteome</keyword>
<proteinExistence type="predicted"/>
<gene>
    <name evidence="1" type="ORF">R1flu_008103</name>
</gene>
<sequence length="131" mass="15139">MVELGRINFTFLLAFHPGGRNDKAVQAKLKKERMQKYKEEMIASLEEGRKLRDGKGKSLMLPDFCMKAKRVFRKRQRVEEGKIFSFLFGEVQYKERSANVSFVKEITANMGTCVGERKHCGAETLRKCQLT</sequence>
<reference evidence="1 2" key="1">
    <citation type="submission" date="2024-09" db="EMBL/GenBank/DDBJ databases">
        <title>Chromosome-scale assembly of Riccia fluitans.</title>
        <authorList>
            <person name="Paukszto L."/>
            <person name="Sawicki J."/>
            <person name="Karawczyk K."/>
            <person name="Piernik-Szablinska J."/>
            <person name="Szczecinska M."/>
            <person name="Mazdziarz M."/>
        </authorList>
    </citation>
    <scope>NUCLEOTIDE SEQUENCE [LARGE SCALE GENOMIC DNA]</scope>
    <source>
        <strain evidence="1">Rf_01</strain>
        <tissue evidence="1">Aerial parts of the thallus</tissue>
    </source>
</reference>
<dbReference type="AlphaFoldDB" id="A0ABD1YAR7"/>
<evidence type="ECO:0000313" key="1">
    <source>
        <dbReference type="EMBL" id="KAL2623858.1"/>
    </source>
</evidence>
<organism evidence="1 2">
    <name type="scientific">Riccia fluitans</name>
    <dbReference type="NCBI Taxonomy" id="41844"/>
    <lineage>
        <taxon>Eukaryota</taxon>
        <taxon>Viridiplantae</taxon>
        <taxon>Streptophyta</taxon>
        <taxon>Embryophyta</taxon>
        <taxon>Marchantiophyta</taxon>
        <taxon>Marchantiopsida</taxon>
        <taxon>Marchantiidae</taxon>
        <taxon>Marchantiales</taxon>
        <taxon>Ricciaceae</taxon>
        <taxon>Riccia</taxon>
    </lineage>
</organism>
<evidence type="ECO:0000313" key="2">
    <source>
        <dbReference type="Proteomes" id="UP001605036"/>
    </source>
</evidence>
<name>A0ABD1YAR7_9MARC</name>
<protein>
    <submittedName>
        <fullName evidence="1">Uncharacterized protein</fullName>
    </submittedName>
</protein>
<accession>A0ABD1YAR7</accession>
<comment type="caution">
    <text evidence="1">The sequence shown here is derived from an EMBL/GenBank/DDBJ whole genome shotgun (WGS) entry which is preliminary data.</text>
</comment>
<dbReference type="EMBL" id="JBHFFA010000005">
    <property type="protein sequence ID" value="KAL2623858.1"/>
    <property type="molecule type" value="Genomic_DNA"/>
</dbReference>
<dbReference type="Proteomes" id="UP001605036">
    <property type="component" value="Unassembled WGS sequence"/>
</dbReference>